<name>A0A3P3XPA9_9SPIR</name>
<organism evidence="1">
    <name type="scientific">uncultured spirochete</name>
    <dbReference type="NCBI Taxonomy" id="156406"/>
    <lineage>
        <taxon>Bacteria</taxon>
        <taxon>Pseudomonadati</taxon>
        <taxon>Spirochaetota</taxon>
        <taxon>Spirochaetia</taxon>
        <taxon>Spirochaetales</taxon>
        <taxon>environmental samples</taxon>
    </lineage>
</organism>
<proteinExistence type="predicted"/>
<dbReference type="AlphaFoldDB" id="A0A3P3XPA9"/>
<protein>
    <submittedName>
        <fullName evidence="1">Uncharacterized protein</fullName>
    </submittedName>
</protein>
<accession>A0A3P3XPA9</accession>
<dbReference type="EMBL" id="FWDO01000004">
    <property type="protein sequence ID" value="SLM18132.1"/>
    <property type="molecule type" value="Genomic_DNA"/>
</dbReference>
<evidence type="ECO:0000313" key="1">
    <source>
        <dbReference type="EMBL" id="SLM18132.1"/>
    </source>
</evidence>
<gene>
    <name evidence="1" type="ORF">SPIRO4BDMA_40704</name>
</gene>
<sequence length="276" mass="29842">MQSQFQKQQTFEIGSTGVKLPMKSSTNQKTAAFVKSILWVAISATAFIVSTSCSGNLDATLKTDGSVRAAVRIDIPEALSGRVRQFVGIGSREPLFSTDAVKNQFLGRTSINLVDVSSPTPDILTSVVWVQNLDTLIADTSLVPPGMILYQKIPAQGSAPAMRELSVNLSRENAPYMIKLFPGVDKRIIESLSPPALEPDPVTADEYRLNLEQVIIGKKNMPAFDACSVDIAITVPKAISSASGGNFSGPVFRAKLPLFNLLTLEKPIAFSMRWPE</sequence>
<reference evidence="1" key="1">
    <citation type="submission" date="2017-02" db="EMBL/GenBank/DDBJ databases">
        <authorList>
            <person name="Regsiter A."/>
            <person name="William W."/>
        </authorList>
    </citation>
    <scope>NUCLEOTIDE SEQUENCE</scope>
    <source>
        <strain evidence="1">BdmA 4</strain>
    </source>
</reference>